<evidence type="ECO:0000313" key="1">
    <source>
        <dbReference type="EMBL" id="CUH53071.1"/>
    </source>
</evidence>
<gene>
    <name evidence="1" type="ORF">SHM7688_02523</name>
</gene>
<evidence type="ECO:0000313" key="2">
    <source>
        <dbReference type="Proteomes" id="UP000054823"/>
    </source>
</evidence>
<dbReference type="RefSeq" id="WP_188128131.1">
    <property type="nucleotide sequence ID" value="NZ_CYPW01000025.1"/>
</dbReference>
<dbReference type="EMBL" id="CYPW01000025">
    <property type="protein sequence ID" value="CUH53071.1"/>
    <property type="molecule type" value="Genomic_DNA"/>
</dbReference>
<dbReference type="AlphaFoldDB" id="A0A0P1ES00"/>
<name>A0A0P1ES00_9RHOB</name>
<dbReference type="Proteomes" id="UP000054823">
    <property type="component" value="Unassembled WGS sequence"/>
</dbReference>
<keyword evidence="2" id="KW-1185">Reference proteome</keyword>
<dbReference type="STRING" id="321267.SHM7688_02523"/>
<protein>
    <submittedName>
        <fullName evidence="1">Uncharacterized protein</fullName>
    </submittedName>
</protein>
<reference evidence="1 2" key="1">
    <citation type="submission" date="2015-09" db="EMBL/GenBank/DDBJ databases">
        <authorList>
            <consortium name="Swine Surveillance"/>
        </authorList>
    </citation>
    <scope>NUCLEOTIDE SEQUENCE [LARGE SCALE GENOMIC DNA]</scope>
    <source>
        <strain evidence="1 2">CECT 7688</strain>
    </source>
</reference>
<sequence>MGKLFRALLVLLLLAAVALVAYAYLGPIFGADFSAPQSEVRVPVELQGE</sequence>
<organism evidence="1 2">
    <name type="scientific">Shimia marina</name>
    <dbReference type="NCBI Taxonomy" id="321267"/>
    <lineage>
        <taxon>Bacteria</taxon>
        <taxon>Pseudomonadati</taxon>
        <taxon>Pseudomonadota</taxon>
        <taxon>Alphaproteobacteria</taxon>
        <taxon>Rhodobacterales</taxon>
        <taxon>Roseobacteraceae</taxon>
    </lineage>
</organism>
<accession>A0A0P1ES00</accession>
<proteinExistence type="predicted"/>